<dbReference type="HAMAP" id="MF_00524">
    <property type="entry name" value="Glucokinase"/>
    <property type="match status" value="1"/>
</dbReference>
<evidence type="ECO:0000256" key="3">
    <source>
        <dbReference type="HAMAP-Rule" id="MF_00524"/>
    </source>
</evidence>
<accession>A0ABX7MDM2</accession>
<reference evidence="5 6" key="1">
    <citation type="submission" date="2021-02" db="EMBL/GenBank/DDBJ databases">
        <title>Niveibacterium changnyeongensis HC41.</title>
        <authorList>
            <person name="Kang M."/>
        </authorList>
    </citation>
    <scope>NUCLEOTIDE SEQUENCE [LARGE SCALE GENOMIC DNA]</scope>
    <source>
        <strain evidence="5 6">HC41</strain>
    </source>
</reference>
<keyword evidence="6" id="KW-1185">Reference proteome</keyword>
<protein>
    <recommendedName>
        <fullName evidence="3">Glucokinase</fullName>
        <ecNumber evidence="3">2.7.1.2</ecNumber>
    </recommendedName>
    <alternativeName>
        <fullName evidence="3">Glucose kinase</fullName>
    </alternativeName>
</protein>
<dbReference type="SUPFAM" id="SSF53067">
    <property type="entry name" value="Actin-like ATPase domain"/>
    <property type="match status" value="1"/>
</dbReference>
<keyword evidence="3" id="KW-0067">ATP-binding</keyword>
<keyword evidence="2 3" id="KW-0418">Kinase</keyword>
<comment type="subcellular location">
    <subcellularLocation>
        <location evidence="3">Cytoplasm</location>
    </subcellularLocation>
</comment>
<dbReference type="PANTHER" id="PTHR47690:SF1">
    <property type="entry name" value="GLUCOKINASE"/>
    <property type="match status" value="1"/>
</dbReference>
<dbReference type="CDD" id="cd24008">
    <property type="entry name" value="ASKHA_NBD_GLK"/>
    <property type="match status" value="1"/>
</dbReference>
<evidence type="ECO:0000313" key="6">
    <source>
        <dbReference type="Proteomes" id="UP000663570"/>
    </source>
</evidence>
<keyword evidence="1 3" id="KW-0808">Transferase</keyword>
<dbReference type="Pfam" id="PF02685">
    <property type="entry name" value="Glucokinase"/>
    <property type="match status" value="1"/>
</dbReference>
<comment type="catalytic activity">
    <reaction evidence="3">
        <text>D-glucose + ATP = D-glucose 6-phosphate + ADP + H(+)</text>
        <dbReference type="Rhea" id="RHEA:17825"/>
        <dbReference type="ChEBI" id="CHEBI:4167"/>
        <dbReference type="ChEBI" id="CHEBI:15378"/>
        <dbReference type="ChEBI" id="CHEBI:30616"/>
        <dbReference type="ChEBI" id="CHEBI:61548"/>
        <dbReference type="ChEBI" id="CHEBI:456216"/>
        <dbReference type="EC" id="2.7.1.2"/>
    </reaction>
</comment>
<dbReference type="NCBIfam" id="TIGR00749">
    <property type="entry name" value="glk"/>
    <property type="match status" value="1"/>
</dbReference>
<organism evidence="5 6">
    <name type="scientific">Niveibacterium microcysteis</name>
    <dbReference type="NCBI Taxonomy" id="2811415"/>
    <lineage>
        <taxon>Bacteria</taxon>
        <taxon>Pseudomonadati</taxon>
        <taxon>Pseudomonadota</taxon>
        <taxon>Betaproteobacteria</taxon>
        <taxon>Rhodocyclales</taxon>
        <taxon>Rhodocyclaceae</taxon>
        <taxon>Niveibacterium</taxon>
    </lineage>
</organism>
<keyword evidence="3" id="KW-0963">Cytoplasm</keyword>
<keyword evidence="3" id="KW-0547">Nucleotide-binding</keyword>
<proteinExistence type="inferred from homology"/>
<dbReference type="Proteomes" id="UP000663570">
    <property type="component" value="Chromosome"/>
</dbReference>
<dbReference type="Gene3D" id="3.30.420.40">
    <property type="match status" value="1"/>
</dbReference>
<sequence length="327" mass="33972">MSSGAASTYPRLLGDIGGTNARFALIRSEGGPIEDIRTLPGANYAGPAEAIEAYLAEVGGDRPTSGAIGIANPIDGDRIKMTNHTWAFSIDAVRQQLGFTRLVFINDFTALALSLPFLPDNELHQVGGGKREENRAIAVLGPGTGLGVSGLVPSAEGYLPLEGEGGHVTMVGTNAEETAVIAKARETFPHVSAERLISGPGLVTLHESLAAVRGLPSPGLDAPAITNGALDGSNALALDSVNMFCGMLGTIAGNLALTLGAKGGVFIGGGIIPRLGDFFDRSPFRSRFEDKGRFRPYLETVPVFVIHSAYPAFTGAAVALERALAQH</sequence>
<name>A0ABX7MDM2_9RHOO</name>
<dbReference type="EC" id="2.7.1.2" evidence="3"/>
<dbReference type="InterPro" id="IPR043129">
    <property type="entry name" value="ATPase_NBD"/>
</dbReference>
<dbReference type="GO" id="GO:0004340">
    <property type="term" value="F:glucokinase activity"/>
    <property type="evidence" value="ECO:0007669"/>
    <property type="project" value="UniProtKB-EC"/>
</dbReference>
<dbReference type="InterPro" id="IPR003836">
    <property type="entry name" value="Glucokinase"/>
</dbReference>
<dbReference type="EMBL" id="CP071060">
    <property type="protein sequence ID" value="QSI78790.1"/>
    <property type="molecule type" value="Genomic_DNA"/>
</dbReference>
<feature type="binding site" evidence="3">
    <location>
        <begin position="14"/>
        <end position="19"/>
    </location>
    <ligand>
        <name>ATP</name>
        <dbReference type="ChEBI" id="CHEBI:30616"/>
    </ligand>
</feature>
<dbReference type="RefSeq" id="WP_206256159.1">
    <property type="nucleotide sequence ID" value="NZ_CP071060.1"/>
</dbReference>
<dbReference type="NCBIfam" id="NF001416">
    <property type="entry name" value="PRK00292.1-3"/>
    <property type="match status" value="1"/>
</dbReference>
<dbReference type="Gene3D" id="3.40.367.20">
    <property type="match status" value="1"/>
</dbReference>
<evidence type="ECO:0000313" key="5">
    <source>
        <dbReference type="EMBL" id="QSI78790.1"/>
    </source>
</evidence>
<gene>
    <name evidence="3" type="primary">glk</name>
    <name evidence="5" type="ORF">JY500_09365</name>
</gene>
<evidence type="ECO:0000256" key="2">
    <source>
        <dbReference type="ARBA" id="ARBA00022777"/>
    </source>
</evidence>
<keyword evidence="3" id="KW-0324">Glycolysis</keyword>
<dbReference type="InterPro" id="IPR050201">
    <property type="entry name" value="Bacterial_glucokinase"/>
</dbReference>
<dbReference type="PANTHER" id="PTHR47690">
    <property type="entry name" value="GLUCOKINASE"/>
    <property type="match status" value="1"/>
</dbReference>
<evidence type="ECO:0000256" key="1">
    <source>
        <dbReference type="ARBA" id="ARBA00022679"/>
    </source>
</evidence>
<comment type="similarity">
    <text evidence="3 4">Belongs to the bacterial glucokinase family.</text>
</comment>
<evidence type="ECO:0000256" key="4">
    <source>
        <dbReference type="RuleBase" id="RU004046"/>
    </source>
</evidence>